<feature type="compositionally biased region" description="Low complexity" evidence="1">
    <location>
        <begin position="652"/>
        <end position="665"/>
    </location>
</feature>
<feature type="compositionally biased region" description="Basic residues" evidence="1">
    <location>
        <begin position="972"/>
        <end position="992"/>
    </location>
</feature>
<keyword evidence="3" id="KW-1185">Reference proteome</keyword>
<feature type="region of interest" description="Disordered" evidence="1">
    <location>
        <begin position="1"/>
        <end position="129"/>
    </location>
</feature>
<feature type="compositionally biased region" description="Basic and acidic residues" evidence="1">
    <location>
        <begin position="666"/>
        <end position="675"/>
    </location>
</feature>
<feature type="region of interest" description="Disordered" evidence="1">
    <location>
        <begin position="483"/>
        <end position="533"/>
    </location>
</feature>
<feature type="compositionally biased region" description="Basic residues" evidence="1">
    <location>
        <begin position="1002"/>
        <end position="1015"/>
    </location>
</feature>
<feature type="region of interest" description="Disordered" evidence="1">
    <location>
        <begin position="617"/>
        <end position="716"/>
    </location>
</feature>
<feature type="compositionally biased region" description="Acidic residues" evidence="1">
    <location>
        <begin position="524"/>
        <end position="533"/>
    </location>
</feature>
<organism evidence="2 3">
    <name type="scientific">Carpinus fangiana</name>
    <dbReference type="NCBI Taxonomy" id="176857"/>
    <lineage>
        <taxon>Eukaryota</taxon>
        <taxon>Viridiplantae</taxon>
        <taxon>Streptophyta</taxon>
        <taxon>Embryophyta</taxon>
        <taxon>Tracheophyta</taxon>
        <taxon>Spermatophyta</taxon>
        <taxon>Magnoliopsida</taxon>
        <taxon>eudicotyledons</taxon>
        <taxon>Gunneridae</taxon>
        <taxon>Pentapetalae</taxon>
        <taxon>rosids</taxon>
        <taxon>fabids</taxon>
        <taxon>Fagales</taxon>
        <taxon>Betulaceae</taxon>
        <taxon>Carpinus</taxon>
    </lineage>
</organism>
<feature type="compositionally biased region" description="Pro residues" evidence="1">
    <location>
        <begin position="55"/>
        <end position="83"/>
    </location>
</feature>
<gene>
    <name evidence="2" type="ORF">FH972_009210</name>
</gene>
<feature type="compositionally biased region" description="Basic and acidic residues" evidence="1">
    <location>
        <begin position="909"/>
        <end position="919"/>
    </location>
</feature>
<proteinExistence type="predicted"/>
<evidence type="ECO:0000313" key="2">
    <source>
        <dbReference type="EMBL" id="KAE8023529.1"/>
    </source>
</evidence>
<accession>A0A5N6R162</accession>
<dbReference type="OrthoDB" id="540503at2759"/>
<feature type="compositionally biased region" description="Polar residues" evidence="1">
    <location>
        <begin position="193"/>
        <end position="209"/>
    </location>
</feature>
<evidence type="ECO:0000313" key="3">
    <source>
        <dbReference type="Proteomes" id="UP000327013"/>
    </source>
</evidence>
<feature type="compositionally biased region" description="Polar residues" evidence="1">
    <location>
        <begin position="699"/>
        <end position="713"/>
    </location>
</feature>
<reference evidence="2 3" key="1">
    <citation type="submission" date="2019-06" db="EMBL/GenBank/DDBJ databases">
        <title>A chromosomal-level reference genome of Carpinus fangiana (Coryloideae, Betulaceae).</title>
        <authorList>
            <person name="Yang X."/>
            <person name="Wang Z."/>
            <person name="Zhang L."/>
            <person name="Hao G."/>
            <person name="Liu J."/>
            <person name="Yang Y."/>
        </authorList>
    </citation>
    <scope>NUCLEOTIDE SEQUENCE [LARGE SCALE GENOMIC DNA]</scope>
    <source>
        <strain evidence="2">Cfa_2016G</strain>
        <tissue evidence="2">Leaf</tissue>
    </source>
</reference>
<feature type="region of interest" description="Disordered" evidence="1">
    <location>
        <begin position="737"/>
        <end position="1015"/>
    </location>
</feature>
<feature type="compositionally biased region" description="Basic and acidic residues" evidence="1">
    <location>
        <begin position="683"/>
        <end position="694"/>
    </location>
</feature>
<feature type="compositionally biased region" description="Basic and acidic residues" evidence="1">
    <location>
        <begin position="783"/>
        <end position="815"/>
    </location>
</feature>
<dbReference type="EMBL" id="CM017323">
    <property type="protein sequence ID" value="KAE8023529.1"/>
    <property type="molecule type" value="Genomic_DNA"/>
</dbReference>
<dbReference type="Proteomes" id="UP000327013">
    <property type="component" value="Chromosome 3"/>
</dbReference>
<feature type="compositionally biased region" description="Pro residues" evidence="1">
    <location>
        <begin position="91"/>
        <end position="108"/>
    </location>
</feature>
<feature type="compositionally biased region" description="Low complexity" evidence="1">
    <location>
        <begin position="109"/>
        <end position="118"/>
    </location>
</feature>
<feature type="region of interest" description="Disordered" evidence="1">
    <location>
        <begin position="183"/>
        <end position="209"/>
    </location>
</feature>
<feature type="compositionally biased region" description="Basic and acidic residues" evidence="1">
    <location>
        <begin position="502"/>
        <end position="523"/>
    </location>
</feature>
<feature type="compositionally biased region" description="Low complexity" evidence="1">
    <location>
        <begin position="43"/>
        <end position="54"/>
    </location>
</feature>
<protein>
    <submittedName>
        <fullName evidence="2">Uncharacterized protein</fullName>
    </submittedName>
</protein>
<feature type="compositionally biased region" description="Basic and acidic residues" evidence="1">
    <location>
        <begin position="833"/>
        <end position="897"/>
    </location>
</feature>
<feature type="compositionally biased region" description="Low complexity" evidence="1">
    <location>
        <begin position="1"/>
        <end position="14"/>
    </location>
</feature>
<sequence>MDAYQQQPQPQRYMRPPPLTPLTSDPHPQFHHYHQQPPPPWFPNQFQYPQSQSPSPSPPPPQWAPPPPGSSYPPPPNPYPSHPPLHHHSQFPPPPRPHVPPPPQPPPHHSQLPQSYPQANQEWGTSNWGHHQAWNYPSHNNEEDWAARARAWADAKTAMENQHTQFTPVGRLEDQSHYYDQYPQSVDHYPDIQDQSLPPSSYQQFSVSGTPLHRPSVVQPQETSSVCSEPSSFVPDAHLTYNVRDGTFVGDSSAVFHQGNMLASSSVHQQEVPSSYSSVTGKEVTAGQNEQSYKLLPLSNSSAQEGHHHMQPSHPAAFTYGKTSADSTTNIADLPLDFAPGFNRHDSHMQSSYAHHDSVGHVRGIDPVAAVHSINNWTPPVAPGLVYPSISSDISSGAQHDPSMAIHSSVPGHAAPPYGRFPGLGQATIPSGGAPFALGAGTTLHPSAAFSGDAFGISSASERPKKASVPNWLKEEIKKAVITSSSVDHPKEETQSIEDEGIDKSFGKADQADNKSIDSSRSTEEEDDDEDYVEAARTAAVNQEIKRVLTEVLLKVTDELFDEIATKVLSEDDLTVEVDQKTVTSNHKESSSSHSVVLAAMASAKVLIPTLVTKDSDIKSDSEKYSSHSPGDILGLANYASDDDNGDDEIRNSSLSNSSQQSSIKKLSEDTHDAAENGISKVELQKDSRSEKNMESGMGKTSSIESKNNNGATISELIDNRVERDLGHAYSSKLVSEDSNDGITVSGKMLDGTNASRSKSNVGIMESELPGEYATVKKTSSNDPRHSETRMKLDKNDRHESKKSSGKDFVREGDSNKTWADENGDEKRRRRDERHPRKEKGDDWNGSKERMKEQNFEPRVKEKQSESRKSSDHLDVKEERKETERFHRARAKEDTSRKREHRKDEEEDTSRHKIVSESSRHKKRRSSSISSKGRNSKDTSVSHANDSSDEASDDSKRKLQSRKRNSSPSPVRSRRRQISRSPHSKQSQRKHSPYSSLDTTRGRRSRSRSPVRRHR</sequence>
<feature type="compositionally biased region" description="Polar residues" evidence="1">
    <location>
        <begin position="119"/>
        <end position="129"/>
    </location>
</feature>
<evidence type="ECO:0000256" key="1">
    <source>
        <dbReference type="SAM" id="MobiDB-lite"/>
    </source>
</evidence>
<name>A0A5N6R162_9ROSI</name>
<dbReference type="AlphaFoldDB" id="A0A5N6R162"/>
<feature type="compositionally biased region" description="Basic and acidic residues" evidence="1">
    <location>
        <begin position="617"/>
        <end position="626"/>
    </location>
</feature>